<gene>
    <name evidence="2" type="ORF">GCM10025865_07320</name>
</gene>
<dbReference type="Gene3D" id="2.60.120.10">
    <property type="entry name" value="Jelly Rolls"/>
    <property type="match status" value="1"/>
</dbReference>
<protein>
    <recommendedName>
        <fullName evidence="4">Cupin</fullName>
    </recommendedName>
</protein>
<proteinExistence type="predicted"/>
<evidence type="ECO:0000256" key="1">
    <source>
        <dbReference type="SAM" id="MobiDB-lite"/>
    </source>
</evidence>
<dbReference type="Proteomes" id="UP001321475">
    <property type="component" value="Chromosome"/>
</dbReference>
<dbReference type="InterPro" id="IPR011051">
    <property type="entry name" value="RmlC_Cupin_sf"/>
</dbReference>
<evidence type="ECO:0000313" key="3">
    <source>
        <dbReference type="Proteomes" id="UP001321475"/>
    </source>
</evidence>
<keyword evidence="3" id="KW-1185">Reference proteome</keyword>
<dbReference type="RefSeq" id="WP_286218584.1">
    <property type="nucleotide sequence ID" value="NZ_AP027729.1"/>
</dbReference>
<name>A0ABM8G0B2_9CELL</name>
<dbReference type="EMBL" id="AP027729">
    <property type="protein sequence ID" value="BDZ41433.1"/>
    <property type="molecule type" value="Genomic_DNA"/>
</dbReference>
<organism evidence="2 3">
    <name type="scientific">Paraoerskovia sediminicola</name>
    <dbReference type="NCBI Taxonomy" id="1138587"/>
    <lineage>
        <taxon>Bacteria</taxon>
        <taxon>Bacillati</taxon>
        <taxon>Actinomycetota</taxon>
        <taxon>Actinomycetes</taxon>
        <taxon>Micrococcales</taxon>
        <taxon>Cellulomonadaceae</taxon>
        <taxon>Paraoerskovia</taxon>
    </lineage>
</organism>
<feature type="region of interest" description="Disordered" evidence="1">
    <location>
        <begin position="1"/>
        <end position="23"/>
    </location>
</feature>
<dbReference type="InterPro" id="IPR014710">
    <property type="entry name" value="RmlC-like_jellyroll"/>
</dbReference>
<dbReference type="SUPFAM" id="SSF51182">
    <property type="entry name" value="RmlC-like cupins"/>
    <property type="match status" value="1"/>
</dbReference>
<evidence type="ECO:0008006" key="4">
    <source>
        <dbReference type="Google" id="ProtNLM"/>
    </source>
</evidence>
<accession>A0ABM8G0B2</accession>
<feature type="compositionally biased region" description="Basic and acidic residues" evidence="1">
    <location>
        <begin position="11"/>
        <end position="21"/>
    </location>
</feature>
<evidence type="ECO:0000313" key="2">
    <source>
        <dbReference type="EMBL" id="BDZ41433.1"/>
    </source>
</evidence>
<sequence>MARLDSTAADHLGRARTDAHGRSSTIVVHDGPLRQSVIALAAGTVLGEHNAPPAASLYVVEGLVRVTAASGDTEVGADEIVEITHERHSVEALEDSVFLLTTVTSIPKD</sequence>
<reference evidence="3" key="1">
    <citation type="journal article" date="2019" name="Int. J. Syst. Evol. Microbiol.">
        <title>The Global Catalogue of Microorganisms (GCM) 10K type strain sequencing project: providing services to taxonomists for standard genome sequencing and annotation.</title>
        <authorList>
            <consortium name="The Broad Institute Genomics Platform"/>
            <consortium name="The Broad Institute Genome Sequencing Center for Infectious Disease"/>
            <person name="Wu L."/>
            <person name="Ma J."/>
        </authorList>
    </citation>
    <scope>NUCLEOTIDE SEQUENCE [LARGE SCALE GENOMIC DNA]</scope>
    <source>
        <strain evidence="3">NBRC 108565</strain>
    </source>
</reference>